<sequence>MWTQRDLIQAYQFLRRRLVSALASADADHPVSPSGRLLLGTALGPKYPVAGGDVIPSLGYGRVRPYGVPAPVLAMFPTGATLDPAEANRTTPR</sequence>
<evidence type="ECO:0000313" key="2">
    <source>
        <dbReference type="Proteomes" id="UP000638560"/>
    </source>
</evidence>
<reference evidence="1 2" key="1">
    <citation type="submission" date="2020-11" db="EMBL/GenBank/DDBJ databases">
        <title>A novel isolate from a Black sea contaminated sediment with potential to produce alkanes: Plantactinospora alkalitolerans sp. nov.</title>
        <authorList>
            <person name="Carro L."/>
            <person name="Veyisoglu A."/>
            <person name="Guven K."/>
            <person name="Schumann P."/>
            <person name="Klenk H.-P."/>
            <person name="Sahin N."/>
        </authorList>
    </citation>
    <scope>NUCLEOTIDE SEQUENCE [LARGE SCALE GENOMIC DNA]</scope>
    <source>
        <strain evidence="1 2">S1510</strain>
    </source>
</reference>
<organism evidence="1 2">
    <name type="scientific">Plantactinospora alkalitolerans</name>
    <dbReference type="NCBI Taxonomy" id="2789879"/>
    <lineage>
        <taxon>Bacteria</taxon>
        <taxon>Bacillati</taxon>
        <taxon>Actinomycetota</taxon>
        <taxon>Actinomycetes</taxon>
        <taxon>Micromonosporales</taxon>
        <taxon>Micromonosporaceae</taxon>
        <taxon>Plantactinospora</taxon>
    </lineage>
</organism>
<dbReference type="EMBL" id="JADPUN010000168">
    <property type="protein sequence ID" value="MBF9130775.1"/>
    <property type="molecule type" value="Genomic_DNA"/>
</dbReference>
<protein>
    <submittedName>
        <fullName evidence="1">Type VII secretion protein EccB</fullName>
    </submittedName>
</protein>
<proteinExistence type="predicted"/>
<comment type="caution">
    <text evidence="1">The sequence shown here is derived from an EMBL/GenBank/DDBJ whole genome shotgun (WGS) entry which is preliminary data.</text>
</comment>
<name>A0ABS0GX43_9ACTN</name>
<dbReference type="RefSeq" id="WP_196202337.1">
    <property type="nucleotide sequence ID" value="NZ_JADPUN010000168.1"/>
</dbReference>
<dbReference type="Proteomes" id="UP000638560">
    <property type="component" value="Unassembled WGS sequence"/>
</dbReference>
<evidence type="ECO:0000313" key="1">
    <source>
        <dbReference type="EMBL" id="MBF9130775.1"/>
    </source>
</evidence>
<accession>A0ABS0GX43</accession>
<keyword evidence="2" id="KW-1185">Reference proteome</keyword>
<gene>
    <name evidence="1" type="ORF">I0C86_17680</name>
</gene>